<dbReference type="InterPro" id="IPR045851">
    <property type="entry name" value="AMP-bd_C_sf"/>
</dbReference>
<dbReference type="Gene3D" id="3.40.50.12780">
    <property type="entry name" value="N-terminal domain of ligase-like"/>
    <property type="match status" value="1"/>
</dbReference>
<gene>
    <name evidence="3" type="ORF">AMYX_33260</name>
</gene>
<dbReference type="Pfam" id="PF00501">
    <property type="entry name" value="AMP-binding"/>
    <property type="match status" value="1"/>
</dbReference>
<evidence type="ECO:0000313" key="4">
    <source>
        <dbReference type="Proteomes" id="UP000503640"/>
    </source>
</evidence>
<name>A0A7I9VQA9_9BACT</name>
<comment type="caution">
    <text evidence="3">The sequence shown here is derived from an EMBL/GenBank/DDBJ whole genome shotgun (WGS) entry which is preliminary data.</text>
</comment>
<dbReference type="SUPFAM" id="SSF56801">
    <property type="entry name" value="Acetyl-CoA synthetase-like"/>
    <property type="match status" value="1"/>
</dbReference>
<evidence type="ECO:0000259" key="1">
    <source>
        <dbReference type="Pfam" id="PF00501"/>
    </source>
</evidence>
<sequence>MSAPRLRPSRILDPALEQQSPAAREAYLAERLRATVAHAAAASPAFQRRLAAANLAAGDLRGPADLARLPPLRKDALPGLQAGDPPFGGLLAVAPGALARVFMSPGPIYDPEGDGADFWRFRHALAAAGFRAGEIAHNAASYHLTPLGFMLDAAARALGCAVIPAGVGQTELQVKVAAHLGATAYLGTPSFLYALLGKARELGTPLRFETAFVLAEMLPESLRAELEGEFGVRVLQGYGTADLGCLAYECPEKGGWHLHPECLVEVLDLETGQPAAPGQPGEVVATLFDPVYPLVRLGTGDLAALAPEAPCPCGRTAPKLAGLLGRLGDAVKVKGMFVRGGELAAALQKFPEVKRFQAVVTREQHQDHLAYDVELSAPAGDEPALAARIGEALREAVKVRGEVRFVPPGAIPEGAKRVDDRRVWK</sequence>
<evidence type="ECO:0000259" key="2">
    <source>
        <dbReference type="Pfam" id="PF14535"/>
    </source>
</evidence>
<dbReference type="InterPro" id="IPR000873">
    <property type="entry name" value="AMP-dep_synth/lig_dom"/>
</dbReference>
<dbReference type="Proteomes" id="UP000503640">
    <property type="component" value="Unassembled WGS sequence"/>
</dbReference>
<dbReference type="AlphaFoldDB" id="A0A7I9VQA9"/>
<accession>A0A7I9VQA9</accession>
<protein>
    <submittedName>
        <fullName evidence="3">Coenzyme F390 synthetase</fullName>
    </submittedName>
</protein>
<dbReference type="InterPro" id="IPR042099">
    <property type="entry name" value="ANL_N_sf"/>
</dbReference>
<dbReference type="PANTHER" id="PTHR43845">
    <property type="entry name" value="BLR5969 PROTEIN"/>
    <property type="match status" value="1"/>
</dbReference>
<feature type="domain" description="AMP-dependent synthetase/ligase" evidence="1">
    <location>
        <begin position="153"/>
        <end position="284"/>
    </location>
</feature>
<feature type="domain" description="AMP-dependent ligase C-terminal" evidence="2">
    <location>
        <begin position="345"/>
        <end position="422"/>
    </location>
</feature>
<organism evidence="3 4">
    <name type="scientific">Anaeromyxobacter diazotrophicus</name>
    <dbReference type="NCBI Taxonomy" id="2590199"/>
    <lineage>
        <taxon>Bacteria</taxon>
        <taxon>Pseudomonadati</taxon>
        <taxon>Myxococcota</taxon>
        <taxon>Myxococcia</taxon>
        <taxon>Myxococcales</taxon>
        <taxon>Cystobacterineae</taxon>
        <taxon>Anaeromyxobacteraceae</taxon>
        <taxon>Anaeromyxobacter</taxon>
    </lineage>
</organism>
<dbReference type="PANTHER" id="PTHR43845:SF1">
    <property type="entry name" value="BLR5969 PROTEIN"/>
    <property type="match status" value="1"/>
</dbReference>
<dbReference type="Gene3D" id="3.30.300.30">
    <property type="match status" value="1"/>
</dbReference>
<dbReference type="RefSeq" id="WP_176067279.1">
    <property type="nucleotide sequence ID" value="NZ_BJTG01000008.1"/>
</dbReference>
<dbReference type="Pfam" id="PF14535">
    <property type="entry name" value="AMP-binding_C_2"/>
    <property type="match status" value="1"/>
</dbReference>
<proteinExistence type="predicted"/>
<evidence type="ECO:0000313" key="3">
    <source>
        <dbReference type="EMBL" id="GEJ58585.1"/>
    </source>
</evidence>
<reference evidence="4" key="1">
    <citation type="journal article" date="2020" name="Appl. Environ. Microbiol.">
        <title>Diazotrophic Anaeromyxobacter Isolates from Soils.</title>
        <authorList>
            <person name="Masuda Y."/>
            <person name="Yamanaka H."/>
            <person name="Xu Z.X."/>
            <person name="Shiratori Y."/>
            <person name="Aono T."/>
            <person name="Amachi S."/>
            <person name="Senoo K."/>
            <person name="Itoh H."/>
        </authorList>
    </citation>
    <scope>NUCLEOTIDE SEQUENCE [LARGE SCALE GENOMIC DNA]</scope>
    <source>
        <strain evidence="4">R267</strain>
    </source>
</reference>
<dbReference type="InterPro" id="IPR028154">
    <property type="entry name" value="AMP-dep_Lig_C"/>
</dbReference>
<keyword evidence="4" id="KW-1185">Reference proteome</keyword>
<dbReference type="EMBL" id="BJTG01000008">
    <property type="protein sequence ID" value="GEJ58585.1"/>
    <property type="molecule type" value="Genomic_DNA"/>
</dbReference>